<name>A0A1X7VCJ9_AMPQE</name>
<reference evidence="1" key="1">
    <citation type="submission" date="2017-05" db="UniProtKB">
        <authorList>
            <consortium name="EnsemblMetazoa"/>
        </authorList>
    </citation>
    <scope>IDENTIFICATION</scope>
</reference>
<dbReference type="Pfam" id="PF06206">
    <property type="entry name" value="CpeT"/>
    <property type="match status" value="1"/>
</dbReference>
<dbReference type="EnsemblMetazoa" id="Aqu2.1.37469_001">
    <property type="protein sequence ID" value="Aqu2.1.37469_001"/>
    <property type="gene ID" value="Aqu2.1.37469"/>
</dbReference>
<evidence type="ECO:0000313" key="1">
    <source>
        <dbReference type="EnsemblMetazoa" id="Aqu2.1.37469_001"/>
    </source>
</evidence>
<dbReference type="InParanoid" id="A0A1X7VCJ9"/>
<proteinExistence type="predicted"/>
<dbReference type="InterPro" id="IPR038672">
    <property type="entry name" value="CpcT/CpeT_sf"/>
</dbReference>
<sequence length="289" mass="32935">MADLEKQIELVYKWLQGTFDNNYQYITEKERDAGPTHDPVFSRFFAVDAPKFSAHVLVARQGVHETDGDKIYRQRIYALQINLEEGCIMNQIYRLKDESWFDKIEKDPTSAVHLDPLADAECMEGCGTYWKFLPEENRFHAGTKEDTCHFESKLNPGKTVIVKCDIYLSSTELWTWDRIVDTDGNKLFGFKADGHHKHRRCEMYKGKAEYDGGSEEVSVHNQGGKVNLGNGVTIVLEEAFDFVMNRKILRLSFLKADKQIGVAFSSCDVATIGAKFDSVKVILDKLAKS</sequence>
<accession>A0A1X7VCJ9</accession>
<dbReference type="CDD" id="cd16338">
    <property type="entry name" value="CpcT"/>
    <property type="match status" value="1"/>
</dbReference>
<dbReference type="GO" id="GO:0016829">
    <property type="term" value="F:lyase activity"/>
    <property type="evidence" value="ECO:0007669"/>
    <property type="project" value="InterPro"/>
</dbReference>
<dbReference type="InterPro" id="IPR010404">
    <property type="entry name" value="CpcT/CpeT"/>
</dbReference>
<protein>
    <submittedName>
        <fullName evidence="1">Uncharacterized protein</fullName>
    </submittedName>
</protein>
<organism evidence="1">
    <name type="scientific">Amphimedon queenslandica</name>
    <name type="common">Sponge</name>
    <dbReference type="NCBI Taxonomy" id="400682"/>
    <lineage>
        <taxon>Eukaryota</taxon>
        <taxon>Metazoa</taxon>
        <taxon>Porifera</taxon>
        <taxon>Demospongiae</taxon>
        <taxon>Heteroscleromorpha</taxon>
        <taxon>Haplosclerida</taxon>
        <taxon>Niphatidae</taxon>
        <taxon>Amphimedon</taxon>
    </lineage>
</organism>
<dbReference type="Gene3D" id="2.40.128.590">
    <property type="entry name" value="CpcT/CpeT domain"/>
    <property type="match status" value="1"/>
</dbReference>
<dbReference type="AlphaFoldDB" id="A0A1X7VCJ9"/>